<dbReference type="AlphaFoldDB" id="A0A166YDC5"/>
<name>A0A166YDC5_9GAMM</name>
<feature type="signal peptide" evidence="1">
    <location>
        <begin position="1"/>
        <end position="21"/>
    </location>
</feature>
<dbReference type="Proteomes" id="UP000076587">
    <property type="component" value="Unassembled WGS sequence"/>
</dbReference>
<reference evidence="2 3" key="1">
    <citation type="submission" date="2013-07" db="EMBL/GenBank/DDBJ databases">
        <title>Comparative Genomic and Metabolomic Analysis of Twelve Strains of Pseudoalteromonas luteoviolacea.</title>
        <authorList>
            <person name="Vynne N.G."/>
            <person name="Mansson M."/>
            <person name="Gram L."/>
        </authorList>
    </citation>
    <scope>NUCLEOTIDE SEQUENCE [LARGE SCALE GENOMIC DNA]</scope>
    <source>
        <strain evidence="2 3">NCIMB 1942</strain>
    </source>
</reference>
<organism evidence="2 3">
    <name type="scientific">Pseudoalteromonas luteoviolacea NCIMB 1942</name>
    <dbReference type="NCBI Taxonomy" id="1365253"/>
    <lineage>
        <taxon>Bacteria</taxon>
        <taxon>Pseudomonadati</taxon>
        <taxon>Pseudomonadota</taxon>
        <taxon>Gammaproteobacteria</taxon>
        <taxon>Alteromonadales</taxon>
        <taxon>Pseudoalteromonadaceae</taxon>
        <taxon>Pseudoalteromonas</taxon>
    </lineage>
</organism>
<accession>A0A166YDC5</accession>
<keyword evidence="1" id="KW-0732">Signal</keyword>
<feature type="chain" id="PRO_5007882716" description="Lipoprotein" evidence="1">
    <location>
        <begin position="22"/>
        <end position="74"/>
    </location>
</feature>
<dbReference type="EMBL" id="AUXT01000211">
    <property type="protein sequence ID" value="KZN42524.1"/>
    <property type="molecule type" value="Genomic_DNA"/>
</dbReference>
<comment type="caution">
    <text evidence="2">The sequence shown here is derived from an EMBL/GenBank/DDBJ whole genome shotgun (WGS) entry which is preliminary data.</text>
</comment>
<dbReference type="PROSITE" id="PS51257">
    <property type="entry name" value="PROKAR_LIPOPROTEIN"/>
    <property type="match status" value="1"/>
</dbReference>
<gene>
    <name evidence="2" type="ORF">N482_19570</name>
</gene>
<evidence type="ECO:0008006" key="4">
    <source>
        <dbReference type="Google" id="ProtNLM"/>
    </source>
</evidence>
<dbReference type="PATRIC" id="fig|1365253.3.peg.4762"/>
<evidence type="ECO:0000313" key="3">
    <source>
        <dbReference type="Proteomes" id="UP000076587"/>
    </source>
</evidence>
<sequence>MKIRILALLLLLQGCSHFSYMSPKGALSCQQTQQNCTGMCREDHPQGDPLIRQCLMRCQDELTMCTVKPKHNTY</sequence>
<evidence type="ECO:0000256" key="1">
    <source>
        <dbReference type="SAM" id="SignalP"/>
    </source>
</evidence>
<protein>
    <recommendedName>
        <fullName evidence="4">Lipoprotein</fullName>
    </recommendedName>
</protein>
<evidence type="ECO:0000313" key="2">
    <source>
        <dbReference type="EMBL" id="KZN42524.1"/>
    </source>
</evidence>
<proteinExistence type="predicted"/>